<keyword evidence="8" id="KW-1185">Reference proteome</keyword>
<dbReference type="Proteomes" id="UP000276133">
    <property type="component" value="Unassembled WGS sequence"/>
</dbReference>
<evidence type="ECO:0000313" key="8">
    <source>
        <dbReference type="Proteomes" id="UP000276133"/>
    </source>
</evidence>
<dbReference type="GO" id="GO:0000398">
    <property type="term" value="P:mRNA splicing, via spliceosome"/>
    <property type="evidence" value="ECO:0007669"/>
    <property type="project" value="TreeGrafter"/>
</dbReference>
<dbReference type="Pfam" id="PF00076">
    <property type="entry name" value="RRM_1"/>
    <property type="match status" value="1"/>
</dbReference>
<dbReference type="PANTHER" id="PTHR13952">
    <property type="entry name" value="U1 SMALL NUCLEAR RIBONUCLEOPROTEIN 70 KD"/>
    <property type="match status" value="1"/>
</dbReference>
<dbReference type="InterPro" id="IPR000504">
    <property type="entry name" value="RRM_dom"/>
</dbReference>
<dbReference type="FunFam" id="3.30.70.330:FF:000132">
    <property type="entry name" value="Small nuclear ribonucleoprotein U11/U12 subunit 35"/>
    <property type="match status" value="1"/>
</dbReference>
<dbReference type="Gene3D" id="3.30.70.330">
    <property type="match status" value="1"/>
</dbReference>
<dbReference type="InterPro" id="IPR012677">
    <property type="entry name" value="Nucleotide-bd_a/b_plait_sf"/>
</dbReference>
<keyword evidence="5" id="KW-0694">RNA-binding</keyword>
<evidence type="ECO:0000256" key="4">
    <source>
        <dbReference type="ARBA" id="ARBA00031739"/>
    </source>
</evidence>
<evidence type="ECO:0000256" key="2">
    <source>
        <dbReference type="ARBA" id="ARBA00021080"/>
    </source>
</evidence>
<proteinExistence type="predicted"/>
<dbReference type="AlphaFoldDB" id="A0A3M7QLF7"/>
<dbReference type="SMART" id="SM00360">
    <property type="entry name" value="RRM"/>
    <property type="match status" value="1"/>
</dbReference>
<evidence type="ECO:0000313" key="7">
    <source>
        <dbReference type="EMBL" id="RNA11825.1"/>
    </source>
</evidence>
<sequence>MSVEKDDKNRIGDKKSDKFSFEDHLKRRQVAIDKNYEYTRDYEFYDPIICGSIDGTDEKPHDHGIVRAISSRYVPNKGVNTNSTRTLFVAGLNFQTNEEALKKYFSKFGKIKKLRLVRDIITGFSRGYAFIEYKHKSDMCKAYHESFKANIDGRELIVEYELERKLKGWRPRRLGGGLGGFKESGQLRFGGRYKPFAKIFKTKLYQLKKRQNF</sequence>
<evidence type="ECO:0000256" key="5">
    <source>
        <dbReference type="PROSITE-ProRule" id="PRU00176"/>
    </source>
</evidence>
<name>A0A3M7QLF7_BRAPC</name>
<protein>
    <recommendedName>
        <fullName evidence="2">U11/U12 small nuclear ribonucleoprotein 35 kDa protein</fullName>
    </recommendedName>
    <alternativeName>
        <fullName evidence="4">U1 snRNP-binding protein homolog</fullName>
    </alternativeName>
</protein>
<dbReference type="InterPro" id="IPR035979">
    <property type="entry name" value="RBD_domain_sf"/>
</dbReference>
<comment type="caution">
    <text evidence="7">The sequence shown here is derived from an EMBL/GenBank/DDBJ whole genome shotgun (WGS) entry which is preliminary data.</text>
</comment>
<dbReference type="OrthoDB" id="6159137at2759"/>
<dbReference type="PANTHER" id="PTHR13952:SF6">
    <property type="entry name" value="U11_U12 SMALL NUCLEAR RIBONUCLEOPROTEIN 35 KDA PROTEIN"/>
    <property type="match status" value="1"/>
</dbReference>
<dbReference type="GO" id="GO:0003729">
    <property type="term" value="F:mRNA binding"/>
    <property type="evidence" value="ECO:0007669"/>
    <property type="project" value="TreeGrafter"/>
</dbReference>
<evidence type="ECO:0000256" key="1">
    <source>
        <dbReference type="ARBA" id="ARBA00004123"/>
    </source>
</evidence>
<evidence type="ECO:0000259" key="6">
    <source>
        <dbReference type="PROSITE" id="PS50102"/>
    </source>
</evidence>
<reference evidence="7 8" key="1">
    <citation type="journal article" date="2018" name="Sci. Rep.">
        <title>Genomic signatures of local adaptation to the degree of environmental predictability in rotifers.</title>
        <authorList>
            <person name="Franch-Gras L."/>
            <person name="Hahn C."/>
            <person name="Garcia-Roger E.M."/>
            <person name="Carmona M.J."/>
            <person name="Serra M."/>
            <person name="Gomez A."/>
        </authorList>
    </citation>
    <scope>NUCLEOTIDE SEQUENCE [LARGE SCALE GENOMIC DNA]</scope>
    <source>
        <strain evidence="7">HYR1</strain>
    </source>
</reference>
<dbReference type="SUPFAM" id="SSF54928">
    <property type="entry name" value="RNA-binding domain, RBD"/>
    <property type="match status" value="1"/>
</dbReference>
<feature type="domain" description="RRM" evidence="6">
    <location>
        <begin position="85"/>
        <end position="163"/>
    </location>
</feature>
<dbReference type="InterPro" id="IPR051183">
    <property type="entry name" value="U1_U11-U12_snRNP_70-35kDa"/>
</dbReference>
<comment type="subcellular location">
    <subcellularLocation>
        <location evidence="1">Nucleus</location>
    </subcellularLocation>
</comment>
<keyword evidence="3" id="KW-0539">Nucleus</keyword>
<organism evidence="7 8">
    <name type="scientific">Brachionus plicatilis</name>
    <name type="common">Marine rotifer</name>
    <name type="synonym">Brachionus muelleri</name>
    <dbReference type="NCBI Taxonomy" id="10195"/>
    <lineage>
        <taxon>Eukaryota</taxon>
        <taxon>Metazoa</taxon>
        <taxon>Spiralia</taxon>
        <taxon>Gnathifera</taxon>
        <taxon>Rotifera</taxon>
        <taxon>Eurotatoria</taxon>
        <taxon>Monogononta</taxon>
        <taxon>Pseudotrocha</taxon>
        <taxon>Ploima</taxon>
        <taxon>Brachionidae</taxon>
        <taxon>Brachionus</taxon>
    </lineage>
</organism>
<accession>A0A3M7QLF7</accession>
<dbReference type="GO" id="GO:0071011">
    <property type="term" value="C:precatalytic spliceosome"/>
    <property type="evidence" value="ECO:0007669"/>
    <property type="project" value="TreeGrafter"/>
</dbReference>
<dbReference type="PROSITE" id="PS50102">
    <property type="entry name" value="RRM"/>
    <property type="match status" value="1"/>
</dbReference>
<gene>
    <name evidence="7" type="ORF">BpHYR1_013206</name>
</gene>
<dbReference type="GO" id="GO:0017069">
    <property type="term" value="F:snRNA binding"/>
    <property type="evidence" value="ECO:0007669"/>
    <property type="project" value="TreeGrafter"/>
</dbReference>
<dbReference type="STRING" id="10195.A0A3M7QLF7"/>
<evidence type="ECO:0000256" key="3">
    <source>
        <dbReference type="ARBA" id="ARBA00023242"/>
    </source>
</evidence>
<dbReference type="EMBL" id="REGN01005836">
    <property type="protein sequence ID" value="RNA11825.1"/>
    <property type="molecule type" value="Genomic_DNA"/>
</dbReference>